<feature type="domain" description="ABC transporter" evidence="6">
    <location>
        <begin position="318"/>
        <end position="562"/>
    </location>
</feature>
<dbReference type="OrthoDB" id="9802264at2"/>
<dbReference type="GO" id="GO:0005524">
    <property type="term" value="F:ATP binding"/>
    <property type="evidence" value="ECO:0007669"/>
    <property type="project" value="UniProtKB-KW"/>
</dbReference>
<dbReference type="NCBIfam" id="NF008453">
    <property type="entry name" value="PRK11308.1"/>
    <property type="match status" value="2"/>
</dbReference>
<dbReference type="Pfam" id="PF00005">
    <property type="entry name" value="ABC_tran"/>
    <property type="match status" value="2"/>
</dbReference>
<sequence length="629" mass="67936">MNVLSINGLTVDFHTDEGVSRAVDGISFAIPQNKTVALVGESGSGKTVVSQTIMGLLPASAHVSSGEVVLSDPTGKTPPVNIAALDRKGPQMRHLRGNRVAIIFQEPMTSLSPLHTIGDQIGEAARLHRNCGAGEARELTREMLRLVYFPDPARALDNYPFELSGGLRQRAMIAMALICRPALLIADEPTTALDVTIQAEILKLIKEVQSELQMSVLMITHDFGVVANMADEVVVIYHGRIMEKGTASQLFSAPGHPYLKALLHAVPRFHMDKAERLEPIRPIKVDTSGIRRTACAASDLPAGKPLIEIKGVSKDFTIRKGSLFSGKPRTVKALDDINLTVRKGECLGIVGESGSGKTTLAKAILRAIPVSGGSIIYHGGKTPANVAELCGAELLDYRRRAQFIFQDPFSSLNPRMTVNEILSEPLQIHKIGTPKEQAERVRELIQLIGLDPRHLRRYPHSFSGGQRQRIGIARALALGPEFILCDEPTSALDVSVQAQVLNLLQDLKADLGLTYLFVSHNLAVVDYIADRIAVMCRGRLVELGRTRDVISNPQHPYTRALLAAVPEPDLNCPLDFAALGAQRASDPSEWPEPYRLGAGMAPTLVEVAPEHLVCAPGLAAGGALEETAA</sequence>
<dbReference type="CDD" id="cd03257">
    <property type="entry name" value="ABC_NikE_OppD_transporters"/>
    <property type="match status" value="2"/>
</dbReference>
<dbReference type="EMBL" id="CYHE01000005">
    <property type="protein sequence ID" value="CUA96403.1"/>
    <property type="molecule type" value="Genomic_DNA"/>
</dbReference>
<reference evidence="8" key="1">
    <citation type="submission" date="2015-08" db="EMBL/GenBank/DDBJ databases">
        <authorList>
            <person name="Varghese N."/>
        </authorList>
    </citation>
    <scope>NUCLEOTIDE SEQUENCE [LARGE SCALE GENOMIC DNA]</scope>
    <source>
        <strain evidence="8">DSM 23407</strain>
    </source>
</reference>
<dbReference type="SMART" id="SM00382">
    <property type="entry name" value="AAA"/>
    <property type="match status" value="2"/>
</dbReference>
<dbReference type="RefSeq" id="WP_055455655.1">
    <property type="nucleotide sequence ID" value="NZ_CYHE01000005.1"/>
</dbReference>
<dbReference type="Pfam" id="PF08352">
    <property type="entry name" value="oligo_HPY"/>
    <property type="match status" value="2"/>
</dbReference>
<dbReference type="InterPro" id="IPR013563">
    <property type="entry name" value="Oligopep_ABC_C"/>
</dbReference>
<comment type="subcellular location">
    <subcellularLocation>
        <location evidence="1">Cell inner membrane</location>
        <topology evidence="1">Peripheral membrane protein</topology>
    </subcellularLocation>
</comment>
<evidence type="ECO:0000256" key="3">
    <source>
        <dbReference type="ARBA" id="ARBA00022448"/>
    </source>
</evidence>
<dbReference type="GO" id="GO:0005886">
    <property type="term" value="C:plasma membrane"/>
    <property type="evidence" value="ECO:0007669"/>
    <property type="project" value="UniProtKB-SubCell"/>
</dbReference>
<dbReference type="PANTHER" id="PTHR43776">
    <property type="entry name" value="TRANSPORT ATP-BINDING PROTEIN"/>
    <property type="match status" value="1"/>
</dbReference>
<dbReference type="PANTHER" id="PTHR43776:SF7">
    <property type="entry name" value="D,D-DIPEPTIDE TRANSPORT ATP-BINDING PROTEIN DDPF-RELATED"/>
    <property type="match status" value="1"/>
</dbReference>
<keyword evidence="8" id="KW-1185">Reference proteome</keyword>
<comment type="similarity">
    <text evidence="2">Belongs to the ABC transporter superfamily.</text>
</comment>
<name>A0A0K6I014_9HYPH</name>
<dbReference type="AlphaFoldDB" id="A0A0K6I014"/>
<evidence type="ECO:0000313" key="7">
    <source>
        <dbReference type="EMBL" id="CUA96403.1"/>
    </source>
</evidence>
<dbReference type="GO" id="GO:0016887">
    <property type="term" value="F:ATP hydrolysis activity"/>
    <property type="evidence" value="ECO:0007669"/>
    <property type="project" value="InterPro"/>
</dbReference>
<keyword evidence="3" id="KW-0813">Transport</keyword>
<evidence type="ECO:0000256" key="1">
    <source>
        <dbReference type="ARBA" id="ARBA00004417"/>
    </source>
</evidence>
<dbReference type="GO" id="GO:0015833">
    <property type="term" value="P:peptide transport"/>
    <property type="evidence" value="ECO:0007669"/>
    <property type="project" value="InterPro"/>
</dbReference>
<evidence type="ECO:0000256" key="4">
    <source>
        <dbReference type="ARBA" id="ARBA00022741"/>
    </source>
</evidence>
<evidence type="ECO:0000313" key="8">
    <source>
        <dbReference type="Proteomes" id="UP000183900"/>
    </source>
</evidence>
<proteinExistence type="inferred from homology"/>
<dbReference type="FunFam" id="3.40.50.300:FF:000016">
    <property type="entry name" value="Oligopeptide ABC transporter ATP-binding component"/>
    <property type="match status" value="2"/>
</dbReference>
<dbReference type="GO" id="GO:0055085">
    <property type="term" value="P:transmembrane transport"/>
    <property type="evidence" value="ECO:0007669"/>
    <property type="project" value="UniProtKB-ARBA"/>
</dbReference>
<feature type="domain" description="ABC transporter" evidence="6">
    <location>
        <begin position="6"/>
        <end position="263"/>
    </location>
</feature>
<dbReference type="Proteomes" id="UP000183900">
    <property type="component" value="Unassembled WGS sequence"/>
</dbReference>
<keyword evidence="5" id="KW-0067">ATP-binding</keyword>
<dbReference type="InterPro" id="IPR050319">
    <property type="entry name" value="ABC_transp_ATP-bind"/>
</dbReference>
<dbReference type="InterPro" id="IPR017871">
    <property type="entry name" value="ABC_transporter-like_CS"/>
</dbReference>
<dbReference type="PROSITE" id="PS50893">
    <property type="entry name" value="ABC_TRANSPORTER_2"/>
    <property type="match status" value="2"/>
</dbReference>
<gene>
    <name evidence="7" type="ORF">Ga0061067_105144</name>
</gene>
<dbReference type="SUPFAM" id="SSF52540">
    <property type="entry name" value="P-loop containing nucleoside triphosphate hydrolases"/>
    <property type="match status" value="2"/>
</dbReference>
<accession>A0A0K6I014</accession>
<dbReference type="Gene3D" id="3.40.50.300">
    <property type="entry name" value="P-loop containing nucleotide triphosphate hydrolases"/>
    <property type="match status" value="2"/>
</dbReference>
<dbReference type="PROSITE" id="PS00211">
    <property type="entry name" value="ABC_TRANSPORTER_1"/>
    <property type="match status" value="1"/>
</dbReference>
<evidence type="ECO:0000259" key="6">
    <source>
        <dbReference type="PROSITE" id="PS50893"/>
    </source>
</evidence>
<dbReference type="InterPro" id="IPR003593">
    <property type="entry name" value="AAA+_ATPase"/>
</dbReference>
<dbReference type="InterPro" id="IPR003439">
    <property type="entry name" value="ABC_transporter-like_ATP-bd"/>
</dbReference>
<protein>
    <submittedName>
        <fullName evidence="7">ABC-type glutathione transport system ATPase component, contains duplicated ATPase domain</fullName>
    </submittedName>
</protein>
<evidence type="ECO:0000256" key="5">
    <source>
        <dbReference type="ARBA" id="ARBA00022840"/>
    </source>
</evidence>
<keyword evidence="4" id="KW-0547">Nucleotide-binding</keyword>
<organism evidence="7 8">
    <name type="scientific">Pannonibacter indicus</name>
    <dbReference type="NCBI Taxonomy" id="466044"/>
    <lineage>
        <taxon>Bacteria</taxon>
        <taxon>Pseudomonadati</taxon>
        <taxon>Pseudomonadota</taxon>
        <taxon>Alphaproteobacteria</taxon>
        <taxon>Hyphomicrobiales</taxon>
        <taxon>Stappiaceae</taxon>
        <taxon>Pannonibacter</taxon>
    </lineage>
</organism>
<dbReference type="InterPro" id="IPR027417">
    <property type="entry name" value="P-loop_NTPase"/>
</dbReference>
<evidence type="ECO:0000256" key="2">
    <source>
        <dbReference type="ARBA" id="ARBA00005417"/>
    </source>
</evidence>